<proteinExistence type="predicted"/>
<evidence type="ECO:0000313" key="1">
    <source>
        <dbReference type="EMBL" id="EMY62617.1"/>
    </source>
</evidence>
<accession>N1W0R7</accession>
<protein>
    <submittedName>
        <fullName evidence="1">PF13600 domain protein</fullName>
    </submittedName>
</protein>
<name>N1W0R7_9LEPT</name>
<comment type="caution">
    <text evidence="1">The sequence shown here is derived from an EMBL/GenBank/DDBJ whole genome shotgun (WGS) entry which is preliminary data.</text>
</comment>
<dbReference type="PANTHER" id="PTHR38075">
    <property type="entry name" value="DUF4139 DOMAIN-CONTAINING PROTEIN"/>
    <property type="match status" value="1"/>
</dbReference>
<gene>
    <name evidence="1" type="ORF">LEP1GSC203_3221</name>
</gene>
<dbReference type="PANTHER" id="PTHR38075:SF1">
    <property type="entry name" value="DUF4139 DOMAIN-CONTAINING PROTEIN"/>
    <property type="match status" value="1"/>
</dbReference>
<dbReference type="STRING" id="1257025.LEP1GSC203_3221"/>
<dbReference type="Proteomes" id="UP000012371">
    <property type="component" value="Unassembled WGS sequence"/>
</dbReference>
<sequence>MGEYMKSKILSITTLTLLFFTAGNITSDSAFDMSTQSDRKTVSVTIYNGGIGLVRETRTLNLSKGIRTLRFEDVPSQIIPQTVRVKGEDPKKLTVFEQNYEYDLISQERLMDKYIGKEVTLHKEGKDKTTSVKATLIANNGSPVYKIGDEISLGYNGRVTVPTIPENLFAKPTLVWKLKNETEKEQTLEVSYQTNGLGWSADYILVLDKEENLCGLNSWVTLNNNSGAEFKNAILQLVAGKVNLVSNQVTSYAAHPRSVKKTMVKEYDESAEAPEFNQENLSEYYLYTLDQPTNIGYNQTKQVQLFQSEGIEIKKYFVFENLPMYEGNEKNFNNANIKYIFKNAKKNNLGRPLPLGTIRVFKADSKGRQQLLGEDTIDHTPENEEVKIRTGQAFDVVANGKRLSNEVFKLSRGDKSTYSVEIRNRKKEEIEVRFYASLWGDWNITKSSHKFTKESATKAYSDVPLKANETVTVEYTVETKYH</sequence>
<keyword evidence="2" id="KW-1185">Reference proteome</keyword>
<reference evidence="1" key="1">
    <citation type="submission" date="2013-03" db="EMBL/GenBank/DDBJ databases">
        <authorList>
            <person name="Harkins D.M."/>
            <person name="Durkin A.S."/>
            <person name="Brinkac L.M."/>
            <person name="Haft D.H."/>
            <person name="Selengut J.D."/>
            <person name="Sanka R."/>
            <person name="DePew J."/>
            <person name="Purushe J."/>
            <person name="Hartskeerl R.A."/>
            <person name="Ahmed A."/>
            <person name="van der Linden H."/>
            <person name="Goris M.G.A."/>
            <person name="Vinetz J.M."/>
            <person name="Sutton G.G."/>
            <person name="Nierman W.C."/>
            <person name="Fouts D.E."/>
        </authorList>
    </citation>
    <scope>NUCLEOTIDE SEQUENCE [LARGE SCALE GENOMIC DNA]</scope>
    <source>
        <strain evidence="1">LT 11-33</strain>
    </source>
</reference>
<dbReference type="AlphaFoldDB" id="N1W0R7"/>
<evidence type="ECO:0000313" key="2">
    <source>
        <dbReference type="Proteomes" id="UP000012371"/>
    </source>
</evidence>
<organism evidence="1 2">
    <name type="scientific">Leptospira terpstrae serovar Hualin str. LT 11-33 = ATCC 700639</name>
    <dbReference type="NCBI Taxonomy" id="1257025"/>
    <lineage>
        <taxon>Bacteria</taxon>
        <taxon>Pseudomonadati</taxon>
        <taxon>Spirochaetota</taxon>
        <taxon>Spirochaetia</taxon>
        <taxon>Leptospirales</taxon>
        <taxon>Leptospiraceae</taxon>
        <taxon>Leptospira</taxon>
    </lineage>
</organism>
<dbReference type="EMBL" id="AOGW02000006">
    <property type="protein sequence ID" value="EMY62617.1"/>
    <property type="molecule type" value="Genomic_DNA"/>
</dbReference>